<dbReference type="AlphaFoldDB" id="A0AA35YGC6"/>
<reference evidence="6" key="1">
    <citation type="submission" date="2023-04" db="EMBL/GenBank/DDBJ databases">
        <authorList>
            <person name="Vijverberg K."/>
            <person name="Xiong W."/>
            <person name="Schranz E."/>
        </authorList>
    </citation>
    <scope>NUCLEOTIDE SEQUENCE</scope>
</reference>
<feature type="domain" description="RRM" evidence="5">
    <location>
        <begin position="8"/>
        <end position="85"/>
    </location>
</feature>
<dbReference type="GO" id="GO:0005681">
    <property type="term" value="C:spliceosomal complex"/>
    <property type="evidence" value="ECO:0007669"/>
    <property type="project" value="UniProtKB-KW"/>
</dbReference>
<evidence type="ECO:0000259" key="5">
    <source>
        <dbReference type="PROSITE" id="PS50102"/>
    </source>
</evidence>
<dbReference type="Pfam" id="PF00076">
    <property type="entry name" value="RRM_1"/>
    <property type="match status" value="1"/>
</dbReference>
<name>A0AA35YGC6_LACSI</name>
<protein>
    <recommendedName>
        <fullName evidence="5">RRM domain-containing protein</fullName>
    </recommendedName>
</protein>
<keyword evidence="3" id="KW-0508">mRNA splicing</keyword>
<sequence length="143" mass="16092">MENAKEIISFFISNTPNETNKESLITIFQNFGKLVDIYIAHKKDNKAYNFGFVRLWGIDNKEKVEKAMDGIRCGSKKLKVNIAKFKRKQLKDSGANFISVPSKPPTTTFSNIRSGKPFRDVVIGKTPTLVVELKAIPGLESRV</sequence>
<gene>
    <name evidence="6" type="ORF">LSALG_LOCUS13573</name>
</gene>
<accession>A0AA35YGC6</accession>
<evidence type="ECO:0000256" key="1">
    <source>
        <dbReference type="ARBA" id="ARBA00022664"/>
    </source>
</evidence>
<evidence type="ECO:0000256" key="3">
    <source>
        <dbReference type="ARBA" id="ARBA00023187"/>
    </source>
</evidence>
<dbReference type="CDD" id="cd00590">
    <property type="entry name" value="RRM_SF"/>
    <property type="match status" value="1"/>
</dbReference>
<dbReference type="InterPro" id="IPR012677">
    <property type="entry name" value="Nucleotide-bd_a/b_plait_sf"/>
</dbReference>
<dbReference type="InterPro" id="IPR000504">
    <property type="entry name" value="RRM_dom"/>
</dbReference>
<evidence type="ECO:0000313" key="6">
    <source>
        <dbReference type="EMBL" id="CAI9273422.1"/>
    </source>
</evidence>
<dbReference type="Gene3D" id="3.30.70.330">
    <property type="match status" value="1"/>
</dbReference>
<dbReference type="PANTHER" id="PTHR23147">
    <property type="entry name" value="SERINE/ARGININE RICH SPLICING FACTOR"/>
    <property type="match status" value="1"/>
</dbReference>
<dbReference type="InterPro" id="IPR050907">
    <property type="entry name" value="SRSF"/>
</dbReference>
<evidence type="ECO:0000256" key="4">
    <source>
        <dbReference type="PROSITE-ProRule" id="PRU00176"/>
    </source>
</evidence>
<dbReference type="PROSITE" id="PS50102">
    <property type="entry name" value="RRM"/>
    <property type="match status" value="1"/>
</dbReference>
<keyword evidence="2" id="KW-0747">Spliceosome</keyword>
<dbReference type="InterPro" id="IPR035979">
    <property type="entry name" value="RBD_domain_sf"/>
</dbReference>
<dbReference type="EMBL" id="OX465078">
    <property type="protein sequence ID" value="CAI9273422.1"/>
    <property type="molecule type" value="Genomic_DNA"/>
</dbReference>
<dbReference type="Proteomes" id="UP001177003">
    <property type="component" value="Chromosome 2"/>
</dbReference>
<keyword evidence="7" id="KW-1185">Reference proteome</keyword>
<organism evidence="6 7">
    <name type="scientific">Lactuca saligna</name>
    <name type="common">Willowleaf lettuce</name>
    <dbReference type="NCBI Taxonomy" id="75948"/>
    <lineage>
        <taxon>Eukaryota</taxon>
        <taxon>Viridiplantae</taxon>
        <taxon>Streptophyta</taxon>
        <taxon>Embryophyta</taxon>
        <taxon>Tracheophyta</taxon>
        <taxon>Spermatophyta</taxon>
        <taxon>Magnoliopsida</taxon>
        <taxon>eudicotyledons</taxon>
        <taxon>Gunneridae</taxon>
        <taxon>Pentapetalae</taxon>
        <taxon>asterids</taxon>
        <taxon>campanulids</taxon>
        <taxon>Asterales</taxon>
        <taxon>Asteraceae</taxon>
        <taxon>Cichorioideae</taxon>
        <taxon>Cichorieae</taxon>
        <taxon>Lactucinae</taxon>
        <taxon>Lactuca</taxon>
    </lineage>
</organism>
<keyword evidence="4" id="KW-0694">RNA-binding</keyword>
<evidence type="ECO:0000256" key="2">
    <source>
        <dbReference type="ARBA" id="ARBA00022728"/>
    </source>
</evidence>
<keyword evidence="1" id="KW-0507">mRNA processing</keyword>
<dbReference type="SMART" id="SM00360">
    <property type="entry name" value="RRM"/>
    <property type="match status" value="1"/>
</dbReference>
<dbReference type="SUPFAM" id="SSF54928">
    <property type="entry name" value="RNA-binding domain, RBD"/>
    <property type="match status" value="1"/>
</dbReference>
<dbReference type="GO" id="GO:0003723">
    <property type="term" value="F:RNA binding"/>
    <property type="evidence" value="ECO:0007669"/>
    <property type="project" value="UniProtKB-UniRule"/>
</dbReference>
<proteinExistence type="predicted"/>
<evidence type="ECO:0000313" key="7">
    <source>
        <dbReference type="Proteomes" id="UP001177003"/>
    </source>
</evidence>
<dbReference type="GO" id="GO:0006397">
    <property type="term" value="P:mRNA processing"/>
    <property type="evidence" value="ECO:0007669"/>
    <property type="project" value="UniProtKB-KW"/>
</dbReference>
<dbReference type="GO" id="GO:0008380">
    <property type="term" value="P:RNA splicing"/>
    <property type="evidence" value="ECO:0007669"/>
    <property type="project" value="UniProtKB-KW"/>
</dbReference>